<keyword evidence="2" id="KW-1185">Reference proteome</keyword>
<gene>
    <name evidence="1" type="ORF">EV201_0962</name>
</gene>
<comment type="caution">
    <text evidence="1">The sequence shown here is derived from an EMBL/GenBank/DDBJ whole genome shotgun (WGS) entry which is preliminary data.</text>
</comment>
<dbReference type="EMBL" id="SHKN01000001">
    <property type="protein sequence ID" value="RZT96324.1"/>
    <property type="molecule type" value="Genomic_DNA"/>
</dbReference>
<organism evidence="1 2">
    <name type="scientific">Ancylomarina subtilis</name>
    <dbReference type="NCBI Taxonomy" id="1639035"/>
    <lineage>
        <taxon>Bacteria</taxon>
        <taxon>Pseudomonadati</taxon>
        <taxon>Bacteroidota</taxon>
        <taxon>Bacteroidia</taxon>
        <taxon>Marinilabiliales</taxon>
        <taxon>Marinifilaceae</taxon>
        <taxon>Ancylomarina</taxon>
    </lineage>
</organism>
<evidence type="ECO:0000313" key="1">
    <source>
        <dbReference type="EMBL" id="RZT96324.1"/>
    </source>
</evidence>
<dbReference type="AlphaFoldDB" id="A0A4Q7VJP5"/>
<dbReference type="Proteomes" id="UP000293562">
    <property type="component" value="Unassembled WGS sequence"/>
</dbReference>
<proteinExistence type="predicted"/>
<name>A0A4Q7VJP5_9BACT</name>
<reference evidence="1 2" key="1">
    <citation type="submission" date="2019-02" db="EMBL/GenBank/DDBJ databases">
        <title>Genomic Encyclopedia of Type Strains, Phase IV (KMG-IV): sequencing the most valuable type-strain genomes for metagenomic binning, comparative biology and taxonomic classification.</title>
        <authorList>
            <person name="Goeker M."/>
        </authorList>
    </citation>
    <scope>NUCLEOTIDE SEQUENCE [LARGE SCALE GENOMIC DNA]</scope>
    <source>
        <strain evidence="1 2">DSM 28825</strain>
    </source>
</reference>
<sequence>MTYNTYEDKLSPQGGSFFYCFDNFDRAVMRFSPALDKREPFPGCSFEEID</sequence>
<protein>
    <submittedName>
        <fullName evidence="1">Uncharacterized protein</fullName>
    </submittedName>
</protein>
<accession>A0A4Q7VJP5</accession>
<evidence type="ECO:0000313" key="2">
    <source>
        <dbReference type="Proteomes" id="UP000293562"/>
    </source>
</evidence>